<dbReference type="SUPFAM" id="SSF101576">
    <property type="entry name" value="Supernatant protein factor (SPF), C-terminal domain"/>
    <property type="match status" value="1"/>
</dbReference>
<dbReference type="SMART" id="SM01190">
    <property type="entry name" value="EMP24_GP25L"/>
    <property type="match status" value="1"/>
</dbReference>
<dbReference type="PANTHER" id="PTHR31781:SF1">
    <property type="entry name" value="PROTEIN UNC-80 HOMOLOG"/>
    <property type="match status" value="1"/>
</dbReference>
<reference evidence="4 5" key="1">
    <citation type="journal article" date="2018" name="G3 (Bethesda)">
        <title>Phylogenetic and Phylogenomic Definition of Rhizopus Species.</title>
        <authorList>
            <person name="Gryganskyi A.P."/>
            <person name="Golan J."/>
            <person name="Dolatabadi S."/>
            <person name="Mondo S."/>
            <person name="Robb S."/>
            <person name="Idnurm A."/>
            <person name="Muszewska A."/>
            <person name="Steczkiewicz K."/>
            <person name="Masonjones S."/>
            <person name="Liao H.L."/>
            <person name="Gajdeczka M.T."/>
            <person name="Anike F."/>
            <person name="Vuek A."/>
            <person name="Anishchenko I.M."/>
            <person name="Voigt K."/>
            <person name="de Hoog G.S."/>
            <person name="Smith M.E."/>
            <person name="Heitman J."/>
            <person name="Vilgalys R."/>
            <person name="Stajich J.E."/>
        </authorList>
    </citation>
    <scope>NUCLEOTIDE SEQUENCE [LARGE SCALE GENOMIC DNA]</scope>
    <source>
        <strain evidence="4 5">LSU 92-RS-03</strain>
    </source>
</reference>
<evidence type="ECO:0000313" key="5">
    <source>
        <dbReference type="Proteomes" id="UP000253551"/>
    </source>
</evidence>
<dbReference type="EMBL" id="PJQM01000470">
    <property type="protein sequence ID" value="RCI05138.1"/>
    <property type="molecule type" value="Genomic_DNA"/>
</dbReference>
<feature type="domain" description="GOLD" evidence="3">
    <location>
        <begin position="38"/>
        <end position="121"/>
    </location>
</feature>
<accession>A0A367KSF6</accession>
<dbReference type="InterPro" id="IPR036598">
    <property type="entry name" value="GOLD_dom_sf"/>
</dbReference>
<feature type="region of interest" description="Disordered" evidence="1">
    <location>
        <begin position="2594"/>
        <end position="2615"/>
    </location>
</feature>
<dbReference type="InterPro" id="IPR046460">
    <property type="entry name" value="UNC80_C"/>
</dbReference>
<feature type="signal peptide" evidence="2">
    <location>
        <begin position="1"/>
        <end position="26"/>
    </location>
</feature>
<sequence length="2615" mass="296107">MFFRALSSVVILGLLTLITFPSASDATSLTYNFAANERSCFYTMTDQPGKKIGFYFAVQQGGDFDIDYEVTGPRDNVILSGEAERQADYVFTANDVGEYSFCFSNDMSTFAEKLVDFEILLEHQVRPEFQKDGKTQAPALTEMEEILYRLSGSLTNVARTQRYFRTREHRNAVTVTSTHSRIYWCSVLESFAIIAIAALQTRSHNTLKMSQEVQSDPFSVNKEETQRIAALEKQQKKKTRNFSAWDKLRENVSEFGSDSSDSARSSTYKKPAYNPFIRNGHHSNDINPLHEKIGLTNTTLVAAQAAGMSNFVRNFKSKVGARRQNGAIYATSTAVQQDIYRLERDLEKLLSHMNNRSQNAFESSSVQTNNTDNLNGLKSIGKSKKAMFNRHSQAVSDPSLESDSKYLDVTRISANITSIMDIMKKYKSATRLPLTSEILTVLSVPFDKKPQKPEDCIQALDTFDYIRDRFTLLDSTEHFEQVMFCCSILSSSDFELKERLLDTLKKLVKPCYSYPNYLPSTPSALHSLAYSLATSFAKQTQDFELKEKESVYNLVYSDMISLLDHLSEGKLISIQGDSWDAYYHTKQAGPSMTKLVMVESLCKCLMVSVCRQTVLREKNTEFLSDLIQKDQDIPALLELVQRYWTEPDTTTISLYCGILSLMAQLASEISLSLSMENIKSSVMPALLTYIVEKTAPSKIRNYLNHKATTENKTHNSVISHVVTMLLCLLSTRSLEDSVSLRTPPSMSPRSSFNDFSISSPFLDDSETPLSYSSPKEALLMPLLEISKRYLVELWNDGYQNEICKCTEAMLQDTSENRLAIFYQNILFHVDTTIGENIVKKTIPVLFKRILDAPPSPTPDFCSMLYQLSQRFKPHFYKPVVSCVASDDNEKVAHSLKLITCFRQYLTGVQFWMQDAEMVNVLLLSDVGPKKLQREDSSNNWGSTTLGQCIIATEIIWVIKSLQEKQKNPTRDMEEDEIAKKFLIDLERRLALFLTAKEKKVTVPLPLRVLLCNLFADLRFFCYTTHKPGWLTCAINWATQPLAENGTRSPPEDFELIETLSENGYHPTNSSLPTLDVRHREDVSILFQRVQNTYLDVVEYFSRGAFQGTKLAPSSVLFGSEIPRHGRRHLAETMYPISQSAYASLNLTPPNPKNDEGEETSPMLQLAKSRFDDIDKINQDPFGSVFSLLAAVYATLSSNDYSRLVKPLWDNYMDDKNPTSFTPAAFLLMECGEKIPKIMTELFKESLQNKDPSIRLVTIQKFLSLTGFRLNALNQNYIQVSSRNKPFRGDGGTFSTPFVPTDLGSNEFSLDEPRWMSKLRNTSNLPIELKKQIQELGWNEDDNAEEHEALKKVLTPLGLLPSLFLENEDESTNDDDHPNIAVIHERGKVINISKIITRRKRAATVHIFTSTFLTMVDLMVDDFAGVANVLRELMDQFLRDDPALFLRPFLNNLGKHKSEPIENTLTRIRYVINMQRKLPPGLTHILFNYLAGMLKWIVRENQPDGLELMTLVHPLLAELALSTNDLSVRDLRKNKIEHLLVSTGKFWFTHEQPADMFPRYLSNDKHNFSVLDIPQQIFSVACLRISHIQFLTNYLVRFPREVYAVKKSLQDYEPIPVPGTKWGKRKWMENDYYPDIFRSKNQQLLYERVPDDRKQLDKEMLSAMRARVWLRFIDVLLNNLNKNYNDRDELERILQGVNTIMAEHSRDFGILGQVLVLYTRVVTRFKRLFKSNRGYTIFLSELFRTFCEAEAAPQITSAITFTWCRFYAVHEESFVFQMLGALVPTILTAYGKSEQVGRWMIENMFTLMQAMDNPPHLGSAPDILGLQLQVELDDHERNIQDRIDSVSSQTTLKLSSAIFKPLARGATAPISQIEVSTFSNRPFKLEDFIKLFLTVIAYDPGSLRAEQLVKVFTYMMPFFLEKPHLKNMMHEGVSALVNVFTKFSKSAKAVVNASNTRVTSGDYQGVPLNENKLPGFNNHSGAGPKMESAQNAYGKQWQQNDKFTIKQEFITLVYEYLKRGGTLSEVSHEEMAQVIRTVFRDYRNIKGMIIKTDWIKDYLVVSLHSMTDTRNYTKSLKKVLNEIYTQYRTQWKTVDASDLYEGLAIMLEQGQGKAIMMDDLAAFIREKFVSFGLTVATLAHWQSDPKGPTRFCNSLVRLIIAILENSRQDVFAEVERQVPSFELLGRIVIPLCLQYNLQWDYSSACVSNVAARNSANNWARFFNFLAGVCSQAFLLKSKSTGFSLSQFTNAMGQTNIDDSIEASELPETKDGKQTPQSVAVLFSLSLVAIKIILVRSHNTFNELTGSWSQIASFIRNTLIFGQTLKLLKKKTGRSDIATPSDAVSPSMPSPSVFSPLGLSSPGATPYLGNSSPSSPNLSSNTPLGTGTIHDFTTWRFLEFIVCFRTPLFVLLKDFIHEKLNQTGHYRNSLYSPRTSFQFSQNENTRWRSWSAEQGSALNDSSVSGYSPSVPKLHVNNAENIDTEAVPFGLGLHKPSSSTRAPPSSPGGLSETDSPRSPKHSAFYEQHDTKESTLHLLHAETITSIVNVQVAVGSKPALPWMATGSKNKSKPWTNKAAVARMANEWQLLLQLSTETDSGNCKTNANASSTNIPASPLP</sequence>
<protein>
    <recommendedName>
        <fullName evidence="3">GOLD domain-containing protein</fullName>
    </recommendedName>
</protein>
<evidence type="ECO:0000313" key="4">
    <source>
        <dbReference type="EMBL" id="RCI05138.1"/>
    </source>
</evidence>
<gene>
    <name evidence="4" type="ORF">CU098_002405</name>
</gene>
<dbReference type="Pfam" id="PF20262">
    <property type="entry name" value="UNC80_C"/>
    <property type="match status" value="3"/>
</dbReference>
<comment type="caution">
    <text evidence="4">The sequence shown here is derived from an EMBL/GenBank/DDBJ whole genome shotgun (WGS) entry which is preliminary data.</text>
</comment>
<dbReference type="SUPFAM" id="SSF48371">
    <property type="entry name" value="ARM repeat"/>
    <property type="match status" value="1"/>
</dbReference>
<dbReference type="GO" id="GO:0005261">
    <property type="term" value="F:monoatomic cation channel activity"/>
    <property type="evidence" value="ECO:0007669"/>
    <property type="project" value="TreeGrafter"/>
</dbReference>
<keyword evidence="2" id="KW-0732">Signal</keyword>
<organism evidence="4 5">
    <name type="scientific">Rhizopus stolonifer</name>
    <name type="common">Rhizopus nigricans</name>
    <dbReference type="NCBI Taxonomy" id="4846"/>
    <lineage>
        <taxon>Eukaryota</taxon>
        <taxon>Fungi</taxon>
        <taxon>Fungi incertae sedis</taxon>
        <taxon>Mucoromycota</taxon>
        <taxon>Mucoromycotina</taxon>
        <taxon>Mucoromycetes</taxon>
        <taxon>Mucorales</taxon>
        <taxon>Mucorineae</taxon>
        <taxon>Rhizopodaceae</taxon>
        <taxon>Rhizopus</taxon>
    </lineage>
</organism>
<keyword evidence="5" id="KW-1185">Reference proteome</keyword>
<feature type="chain" id="PRO_5016776705" description="GOLD domain-containing protein" evidence="2">
    <location>
        <begin position="27"/>
        <end position="2615"/>
    </location>
</feature>
<dbReference type="PANTHER" id="PTHR31781">
    <property type="entry name" value="UNC80"/>
    <property type="match status" value="1"/>
</dbReference>
<dbReference type="Proteomes" id="UP000253551">
    <property type="component" value="Unassembled WGS sequence"/>
</dbReference>
<name>A0A367KSF6_RHIST</name>
<dbReference type="OrthoDB" id="5584001at2759"/>
<evidence type="ECO:0000256" key="1">
    <source>
        <dbReference type="SAM" id="MobiDB-lite"/>
    </source>
</evidence>
<evidence type="ECO:0000259" key="3">
    <source>
        <dbReference type="PROSITE" id="PS50866"/>
    </source>
</evidence>
<dbReference type="InterPro" id="IPR016024">
    <property type="entry name" value="ARM-type_fold"/>
</dbReference>
<dbReference type="Pfam" id="PF01105">
    <property type="entry name" value="EMP24_GP25L"/>
    <property type="match status" value="1"/>
</dbReference>
<dbReference type="GO" id="GO:0034703">
    <property type="term" value="C:cation channel complex"/>
    <property type="evidence" value="ECO:0007669"/>
    <property type="project" value="TreeGrafter"/>
</dbReference>
<dbReference type="InterPro" id="IPR009038">
    <property type="entry name" value="GOLD_dom"/>
</dbReference>
<dbReference type="PROSITE" id="PS50866">
    <property type="entry name" value="GOLD"/>
    <property type="match status" value="1"/>
</dbReference>
<proteinExistence type="predicted"/>
<feature type="region of interest" description="Disordered" evidence="1">
    <location>
        <begin position="2490"/>
        <end position="2520"/>
    </location>
</feature>
<dbReference type="GO" id="GO:0055080">
    <property type="term" value="P:monoatomic cation homeostasis"/>
    <property type="evidence" value="ECO:0007669"/>
    <property type="project" value="TreeGrafter"/>
</dbReference>
<dbReference type="STRING" id="4846.A0A367KSF6"/>
<evidence type="ECO:0000256" key="2">
    <source>
        <dbReference type="SAM" id="SignalP"/>
    </source>
</evidence>